<protein>
    <submittedName>
        <fullName evidence="3">Uncharacterized protein</fullName>
    </submittedName>
</protein>
<feature type="region of interest" description="Disordered" evidence="1">
    <location>
        <begin position="482"/>
        <end position="528"/>
    </location>
</feature>
<evidence type="ECO:0000313" key="3">
    <source>
        <dbReference type="EMBL" id="NUZ05751.1"/>
    </source>
</evidence>
<feature type="chain" id="PRO_5030596723" evidence="2">
    <location>
        <begin position="19"/>
        <end position="799"/>
    </location>
</feature>
<dbReference type="AlphaFoldDB" id="A0A7Y6TW89"/>
<keyword evidence="4" id="KW-1185">Reference proteome</keyword>
<organism evidence="3 4">
    <name type="scientific">Piscinibacter koreensis</name>
    <dbReference type="NCBI Taxonomy" id="2742824"/>
    <lineage>
        <taxon>Bacteria</taxon>
        <taxon>Pseudomonadati</taxon>
        <taxon>Pseudomonadota</taxon>
        <taxon>Betaproteobacteria</taxon>
        <taxon>Burkholderiales</taxon>
        <taxon>Sphaerotilaceae</taxon>
        <taxon>Piscinibacter</taxon>
    </lineage>
</organism>
<feature type="region of interest" description="Disordered" evidence="1">
    <location>
        <begin position="595"/>
        <end position="654"/>
    </location>
</feature>
<dbReference type="RefSeq" id="WP_176067995.1">
    <property type="nucleotide sequence ID" value="NZ_JABWMJ010000003.1"/>
</dbReference>
<evidence type="ECO:0000256" key="1">
    <source>
        <dbReference type="SAM" id="MobiDB-lite"/>
    </source>
</evidence>
<feature type="compositionally biased region" description="Low complexity" evidence="1">
    <location>
        <begin position="482"/>
        <end position="493"/>
    </location>
</feature>
<keyword evidence="2" id="KW-0732">Signal</keyword>
<feature type="signal peptide" evidence="2">
    <location>
        <begin position="1"/>
        <end position="18"/>
    </location>
</feature>
<reference evidence="3 4" key="1">
    <citation type="submission" date="2020-06" db="EMBL/GenBank/DDBJ databases">
        <title>Schlegella sp. ID0723 isolated from air conditioner.</title>
        <authorList>
            <person name="Kim D.Y."/>
            <person name="Kim D.-U."/>
        </authorList>
    </citation>
    <scope>NUCLEOTIDE SEQUENCE [LARGE SCALE GENOMIC DNA]</scope>
    <source>
        <strain evidence="3 4">ID0723</strain>
    </source>
</reference>
<accession>A0A7Y6TW89</accession>
<evidence type="ECO:0000313" key="4">
    <source>
        <dbReference type="Proteomes" id="UP000529637"/>
    </source>
</evidence>
<proteinExistence type="predicted"/>
<feature type="compositionally biased region" description="Low complexity" evidence="1">
    <location>
        <begin position="430"/>
        <end position="446"/>
    </location>
</feature>
<feature type="region of interest" description="Disordered" evidence="1">
    <location>
        <begin position="430"/>
        <end position="460"/>
    </location>
</feature>
<comment type="caution">
    <text evidence="3">The sequence shown here is derived from an EMBL/GenBank/DDBJ whole genome shotgun (WGS) entry which is preliminary data.</text>
</comment>
<gene>
    <name evidence="3" type="ORF">HQN59_08240</name>
</gene>
<sequence>MLMSAAGLGMSLGAPALAHTQALAPALLGSALGLPSSWHNRYDPSVDADLSALAGFKAADFATLGRALGDADPLVVASTRRAFADANSRAYAPAPGARPPVMSAEDRAAIALALVSIAEGWPADGELDFAEPEIQSSPVPVRGRETASVRAEATKPSVAALAGASADPAVPAVLAPIAEHATARVSAAAGSSAQEPLAAAAVLAVPAPAVDLKRDGARPNAAPGLHSLDLDLEALEPMASAASAATGARVERLDLDLDFDIDHEYAATHAGVARPAIDLDLGALAAGSSAGEQAAGDAAAHGGAPAVDHAANVSREGVQRAGGSSAPYDTAAVAPTTGIDLDLDLDVGLDLDLSGGAVAAHSTGSLAAPAASRASVDLGLALDLYAPAGPTARSAGSAVTPTPAHAVQAAAAPVAAPVATAPARAGAEPAPALATATAHAQAEGARPLARASDLPSNASPVEPARAIAATFAAPADASRNAAAADAPRGLDASTSVADARATSARSTVEPQAQPSRGWRGRQPVSAPDLACAGDDDETTAHIVVASHSERVLRSLEVLLAGDDASAGRFGAQPPEAFAASHAEKALMMLAGARQKGRQSSADAEVEPGARNARAPSAIAPSEVPLTPGTRRASVDAASGQTRAAAEPVSARPDRKSVLGDDVVAMGERSLDDVRGGFQTPGGLQVSFGIERAVYINDKLVTTTSLNVSDLGKVAGGAAAAGAVTSGTGNLALVQTGNGNTVINGPLSGNALGTIVQNTLDNQKIQSVTSINATVNSMQMLKSHNFVSSLRGAVIDSLRR</sequence>
<dbReference type="Proteomes" id="UP000529637">
    <property type="component" value="Unassembled WGS sequence"/>
</dbReference>
<name>A0A7Y6TW89_9BURK</name>
<feature type="compositionally biased region" description="Polar residues" evidence="1">
    <location>
        <begin position="503"/>
        <end position="514"/>
    </location>
</feature>
<dbReference type="EMBL" id="JABWMJ010000003">
    <property type="protein sequence ID" value="NUZ05751.1"/>
    <property type="molecule type" value="Genomic_DNA"/>
</dbReference>
<evidence type="ECO:0000256" key="2">
    <source>
        <dbReference type="SAM" id="SignalP"/>
    </source>
</evidence>